<name>A0A914RPV8_PAREQ</name>
<feature type="compositionally biased region" description="Polar residues" evidence="1">
    <location>
        <begin position="191"/>
        <end position="202"/>
    </location>
</feature>
<keyword evidence="2" id="KW-1185">Reference proteome</keyword>
<feature type="compositionally biased region" description="Basic and acidic residues" evidence="1">
    <location>
        <begin position="295"/>
        <end position="306"/>
    </location>
</feature>
<protein>
    <submittedName>
        <fullName evidence="3">Uncharacterized protein</fullName>
    </submittedName>
</protein>
<feature type="region of interest" description="Disordered" evidence="1">
    <location>
        <begin position="285"/>
        <end position="321"/>
    </location>
</feature>
<dbReference type="WBParaSite" id="PEQ_0000833101-mRNA-1">
    <property type="protein sequence ID" value="PEQ_0000833101-mRNA-1"/>
    <property type="gene ID" value="PEQ_0000833101"/>
</dbReference>
<dbReference type="AlphaFoldDB" id="A0A914RPV8"/>
<feature type="compositionally biased region" description="Basic and acidic residues" evidence="1">
    <location>
        <begin position="241"/>
        <end position="269"/>
    </location>
</feature>
<organism evidence="2 3">
    <name type="scientific">Parascaris equorum</name>
    <name type="common">Equine roundworm</name>
    <dbReference type="NCBI Taxonomy" id="6256"/>
    <lineage>
        <taxon>Eukaryota</taxon>
        <taxon>Metazoa</taxon>
        <taxon>Ecdysozoa</taxon>
        <taxon>Nematoda</taxon>
        <taxon>Chromadorea</taxon>
        <taxon>Rhabditida</taxon>
        <taxon>Spirurina</taxon>
        <taxon>Ascaridomorpha</taxon>
        <taxon>Ascaridoidea</taxon>
        <taxon>Ascarididae</taxon>
        <taxon>Parascaris</taxon>
    </lineage>
</organism>
<feature type="compositionally biased region" description="Polar residues" evidence="1">
    <location>
        <begin position="312"/>
        <end position="321"/>
    </location>
</feature>
<dbReference type="Proteomes" id="UP000887564">
    <property type="component" value="Unplaced"/>
</dbReference>
<feature type="compositionally biased region" description="Polar residues" evidence="1">
    <location>
        <begin position="229"/>
        <end position="240"/>
    </location>
</feature>
<feature type="region of interest" description="Disordered" evidence="1">
    <location>
        <begin position="158"/>
        <end position="272"/>
    </location>
</feature>
<accession>A0A914RPV8</accession>
<evidence type="ECO:0000313" key="3">
    <source>
        <dbReference type="WBParaSite" id="PEQ_0000833101-mRNA-1"/>
    </source>
</evidence>
<evidence type="ECO:0000313" key="2">
    <source>
        <dbReference type="Proteomes" id="UP000887564"/>
    </source>
</evidence>
<evidence type="ECO:0000256" key="1">
    <source>
        <dbReference type="SAM" id="MobiDB-lite"/>
    </source>
</evidence>
<reference evidence="3" key="1">
    <citation type="submission" date="2022-11" db="UniProtKB">
        <authorList>
            <consortium name="WormBaseParasite"/>
        </authorList>
    </citation>
    <scope>IDENTIFICATION</scope>
</reference>
<proteinExistence type="predicted"/>
<sequence>MNFPARASQGSIAAVNTVSERSPIGTVDGEAILNLQTIFDTSREEDSVLPVSSNEIGEDKEVVSDTQLSKDVSATSNFGDWVKVFAFEDVTATEQLASTPIDGNVKAEQVKQNVTEAEEEPEEITTIPTSEVRFAEAILEKEEIPAIPKEFQKKISSLSGEVSQAVEAQKEEGKEEEEAEKSTETQAETKSATTEGLFTETTAAAKDGATTESEEPIIVATTGELEVTSGAQAPNLTNQSERAEEAKEATVEASHEAPEGVTEVSEKETPMNVTEVGAVASEDLEPETFSETEVTSDRTMADEKIQEGATAESLTAQASVY</sequence>